<dbReference type="GO" id="GO:0046872">
    <property type="term" value="F:metal ion binding"/>
    <property type="evidence" value="ECO:0007669"/>
    <property type="project" value="UniProtKB-KW"/>
</dbReference>
<dbReference type="InParanoid" id="A0A1V9X3Q5"/>
<dbReference type="InterPro" id="IPR001781">
    <property type="entry name" value="Znf_LIM"/>
</dbReference>
<evidence type="ECO:0000256" key="8">
    <source>
        <dbReference type="SAM" id="SignalP"/>
    </source>
</evidence>
<keyword evidence="4 6" id="KW-0862">Zinc</keyword>
<evidence type="ECO:0000259" key="9">
    <source>
        <dbReference type="PROSITE" id="PS50023"/>
    </source>
</evidence>
<dbReference type="Proteomes" id="UP000192247">
    <property type="component" value="Unassembled WGS sequence"/>
</dbReference>
<dbReference type="Pfam" id="PF00412">
    <property type="entry name" value="LIM"/>
    <property type="match status" value="1"/>
</dbReference>
<keyword evidence="3" id="KW-0677">Repeat</keyword>
<feature type="signal peptide" evidence="8">
    <location>
        <begin position="1"/>
        <end position="21"/>
    </location>
</feature>
<dbReference type="GO" id="GO:0007517">
    <property type="term" value="P:muscle organ development"/>
    <property type="evidence" value="ECO:0007669"/>
    <property type="project" value="UniProtKB-KW"/>
</dbReference>
<dbReference type="PROSITE" id="PS00478">
    <property type="entry name" value="LIM_DOMAIN_1"/>
    <property type="match status" value="1"/>
</dbReference>
<evidence type="ECO:0000256" key="5">
    <source>
        <dbReference type="ARBA" id="ARBA00023038"/>
    </source>
</evidence>
<dbReference type="PROSITE" id="PS50023">
    <property type="entry name" value="LIM_DOMAIN_2"/>
    <property type="match status" value="1"/>
</dbReference>
<dbReference type="EMBL" id="MNPL01025532">
    <property type="protein sequence ID" value="OQR68260.1"/>
    <property type="molecule type" value="Genomic_DNA"/>
</dbReference>
<accession>A0A1V9X3Q5</accession>
<evidence type="ECO:0000256" key="3">
    <source>
        <dbReference type="ARBA" id="ARBA00022737"/>
    </source>
</evidence>
<feature type="compositionally biased region" description="Low complexity" evidence="7">
    <location>
        <begin position="82"/>
        <end position="109"/>
    </location>
</feature>
<evidence type="ECO:0000256" key="1">
    <source>
        <dbReference type="ARBA" id="ARBA00022541"/>
    </source>
</evidence>
<gene>
    <name evidence="10" type="ORF">BIW11_13018</name>
</gene>
<keyword evidence="11" id="KW-1185">Reference proteome</keyword>
<evidence type="ECO:0000256" key="7">
    <source>
        <dbReference type="SAM" id="MobiDB-lite"/>
    </source>
</evidence>
<organism evidence="10 11">
    <name type="scientific">Tropilaelaps mercedesae</name>
    <dbReference type="NCBI Taxonomy" id="418985"/>
    <lineage>
        <taxon>Eukaryota</taxon>
        <taxon>Metazoa</taxon>
        <taxon>Ecdysozoa</taxon>
        <taxon>Arthropoda</taxon>
        <taxon>Chelicerata</taxon>
        <taxon>Arachnida</taxon>
        <taxon>Acari</taxon>
        <taxon>Parasitiformes</taxon>
        <taxon>Mesostigmata</taxon>
        <taxon>Gamasina</taxon>
        <taxon>Dermanyssoidea</taxon>
        <taxon>Laelapidae</taxon>
        <taxon>Tropilaelaps</taxon>
    </lineage>
</organism>
<name>A0A1V9X3Q5_9ACAR</name>
<protein>
    <recommendedName>
        <fullName evidence="9">LIM zinc-binding domain-containing protein</fullName>
    </recommendedName>
</protein>
<dbReference type="FunFam" id="2.10.110.10:FF:000001">
    <property type="entry name" value="Cysteine and glycine-rich protein 1"/>
    <property type="match status" value="1"/>
</dbReference>
<dbReference type="GO" id="GO:0060537">
    <property type="term" value="P:muscle tissue development"/>
    <property type="evidence" value="ECO:0007669"/>
    <property type="project" value="UniProtKB-ARBA"/>
</dbReference>
<dbReference type="GO" id="GO:0030018">
    <property type="term" value="C:Z disc"/>
    <property type="evidence" value="ECO:0007669"/>
    <property type="project" value="UniProtKB-ARBA"/>
</dbReference>
<evidence type="ECO:0000256" key="4">
    <source>
        <dbReference type="ARBA" id="ARBA00022833"/>
    </source>
</evidence>
<feature type="region of interest" description="Disordered" evidence="7">
    <location>
        <begin position="223"/>
        <end position="246"/>
    </location>
</feature>
<dbReference type="Gene3D" id="2.10.110.10">
    <property type="entry name" value="Cysteine Rich Protein"/>
    <property type="match status" value="1"/>
</dbReference>
<feature type="chain" id="PRO_5013388796" description="LIM zinc-binding domain-containing protein" evidence="8">
    <location>
        <begin position="22"/>
        <end position="380"/>
    </location>
</feature>
<dbReference type="SUPFAM" id="SSF57716">
    <property type="entry name" value="Glucocorticoid receptor-like (DNA-binding domain)"/>
    <property type="match status" value="2"/>
</dbReference>
<dbReference type="OrthoDB" id="25654at2759"/>
<dbReference type="SMART" id="SM00132">
    <property type="entry name" value="LIM"/>
    <property type="match status" value="1"/>
</dbReference>
<proteinExistence type="predicted"/>
<dbReference type="AlphaFoldDB" id="A0A1V9X3Q5"/>
<reference evidence="10 11" key="1">
    <citation type="journal article" date="2017" name="Gigascience">
        <title>Draft genome of the honey bee ectoparasitic mite, Tropilaelaps mercedesae, is shaped by the parasitic life history.</title>
        <authorList>
            <person name="Dong X."/>
            <person name="Armstrong S.D."/>
            <person name="Xia D."/>
            <person name="Makepeace B.L."/>
            <person name="Darby A.C."/>
            <person name="Kadowaki T."/>
        </authorList>
    </citation>
    <scope>NUCLEOTIDE SEQUENCE [LARGE SCALE GENOMIC DNA]</scope>
    <source>
        <strain evidence="10">Wuxi-XJTLU</strain>
    </source>
</reference>
<sequence length="380" mass="41417">MLLTFLHLVDWLLRSLSPAKGKSVETDLPTAPSTSAEAIHSLADVSLSEGVSKVSKLSTPEPGRPPANAGAAGDAVQFPRGSAPLSSNSSLAPLEESSSSRPEHIPSSSANVTFLPRQIPSTSPVHDSLAQKQSYVQNAIANGTIHGLGSRSLAPERTLRSRENIPPISIERLKNAYNSLAQIRHCRSPADGAILHKSTSCPDDLVPVNISALRAQYLSLTRRDSMSESRFGPRGGDPAESELPKATLRRTLSGPSRIRHLRESLTRQPSIHAAREASPVEDVKLSVDKRKVQSQFSVDSGDVDGKCKRCQTTVYPAECVRAEKAQYHKKCFTCKECKKSLSAESYHSHESELYCANHFKQLFQPKVNFDQTAPLSKFDF</sequence>
<keyword evidence="5 6" id="KW-0440">LIM domain</keyword>
<feature type="region of interest" description="Disordered" evidence="7">
    <location>
        <begin position="53"/>
        <end position="113"/>
    </location>
</feature>
<evidence type="ECO:0000256" key="6">
    <source>
        <dbReference type="PROSITE-ProRule" id="PRU00125"/>
    </source>
</evidence>
<keyword evidence="8" id="KW-0732">Signal</keyword>
<evidence type="ECO:0000313" key="10">
    <source>
        <dbReference type="EMBL" id="OQR68260.1"/>
    </source>
</evidence>
<comment type="caution">
    <text evidence="10">The sequence shown here is derived from an EMBL/GenBank/DDBJ whole genome shotgun (WGS) entry which is preliminary data.</text>
</comment>
<keyword evidence="2 6" id="KW-0479">Metal-binding</keyword>
<evidence type="ECO:0000313" key="11">
    <source>
        <dbReference type="Proteomes" id="UP000192247"/>
    </source>
</evidence>
<dbReference type="PANTHER" id="PTHR24206">
    <property type="entry name" value="OS06G0237300 PROTEIN"/>
    <property type="match status" value="1"/>
</dbReference>
<feature type="domain" description="LIM zinc-binding" evidence="9">
    <location>
        <begin position="305"/>
        <end position="365"/>
    </location>
</feature>
<keyword evidence="1" id="KW-0517">Myogenesis</keyword>
<evidence type="ECO:0000256" key="2">
    <source>
        <dbReference type="ARBA" id="ARBA00022723"/>
    </source>
</evidence>
<feature type="compositionally biased region" description="Low complexity" evidence="7">
    <location>
        <begin position="66"/>
        <end position="75"/>
    </location>
</feature>